<dbReference type="RefSeq" id="XP_010474215.1">
    <property type="nucleotide sequence ID" value="XM_010475913.1"/>
</dbReference>
<dbReference type="InterPro" id="IPR000719">
    <property type="entry name" value="Prot_kinase_dom"/>
</dbReference>
<comment type="subcellular location">
    <subcellularLocation>
        <location evidence="2">Cell membrane</location>
        <topology evidence="2">Lipid-anchor</topology>
    </subcellularLocation>
</comment>
<keyword evidence="5" id="KW-1185">Reference proteome</keyword>
<gene>
    <name evidence="6" type="primary">LOC104753697</name>
</gene>
<keyword evidence="2" id="KW-0067">ATP-binding</keyword>
<name>A0ABM0WPJ3_CAMSA</name>
<dbReference type="Proteomes" id="UP000694864">
    <property type="component" value="Chromosome 16"/>
</dbReference>
<keyword evidence="2" id="KW-1070">Brassinosteroid signaling pathway</keyword>
<keyword evidence="2" id="KW-1003">Cell membrane</keyword>
<keyword evidence="2" id="KW-0547">Nucleotide-binding</keyword>
<protein>
    <recommendedName>
        <fullName evidence="2">Serine/threonine-protein kinase BSK</fullName>
        <ecNumber evidence="2">2.7.11.1</ecNumber>
    </recommendedName>
    <alternativeName>
        <fullName evidence="2">Brassinosteroid-signaling kinase</fullName>
    </alternativeName>
</protein>
<proteinExistence type="inferred from homology"/>
<feature type="domain" description="Protein kinase" evidence="4">
    <location>
        <begin position="1"/>
        <end position="324"/>
    </location>
</feature>
<dbReference type="GeneID" id="104753697"/>
<evidence type="ECO:0000313" key="6">
    <source>
        <dbReference type="RefSeq" id="XP_010474215.1"/>
    </source>
</evidence>
<dbReference type="InterPro" id="IPR045845">
    <property type="entry name" value="BSK"/>
</dbReference>
<sequence>MEDQEQTLNASSISQLENDEKFTSFTEFSYCDLQTATKNFSSDEIVSENGEESSNVVYKGQSQSFGSIAEEARKAWLLRHKGVVNLIGCCSEGDERLLVAEFMPNDTLAKRLFHQGNHTMEWSVRLRIAYQIAEALDHCSTEGFASYNNLSAYTVLFDEDGDAFLSCFGLIKESMDDQITTGNVNHESVAYSFGSAHKMIHGQNATEYMDPKLEVPTEDAFLVFGLASQAMGENSMHIPTYELLQMKKQHEERASQTQQPKQKPATLVGGCRRSGPNRYKKPIHQTDEEIQAQNREEFDQMQIRVVRKAQNQLDKLKGKKKNET</sequence>
<feature type="region of interest" description="Disordered" evidence="3">
    <location>
        <begin position="248"/>
        <end position="295"/>
    </location>
</feature>
<keyword evidence="2" id="KW-0449">Lipoprotein</keyword>
<dbReference type="EC" id="2.7.11.1" evidence="2"/>
<evidence type="ECO:0000313" key="5">
    <source>
        <dbReference type="Proteomes" id="UP000694864"/>
    </source>
</evidence>
<dbReference type="InterPro" id="IPR011009">
    <property type="entry name" value="Kinase-like_dom_sf"/>
</dbReference>
<reference evidence="6" key="2">
    <citation type="submission" date="2025-08" db="UniProtKB">
        <authorList>
            <consortium name="RefSeq"/>
        </authorList>
    </citation>
    <scope>IDENTIFICATION</scope>
    <source>
        <tissue evidence="6">Leaf</tissue>
    </source>
</reference>
<dbReference type="PANTHER" id="PTHR45863">
    <property type="entry name" value="SERINE/THREONINE-PROTEIN KINASE BSK5"/>
    <property type="match status" value="1"/>
</dbReference>
<dbReference type="Pfam" id="PF07714">
    <property type="entry name" value="PK_Tyr_Ser-Thr"/>
    <property type="match status" value="1"/>
</dbReference>
<keyword evidence="2" id="KW-0472">Membrane</keyword>
<reference evidence="5" key="1">
    <citation type="journal article" date="2014" name="Nat. Commun.">
        <title>The emerging biofuel crop Camelina sativa retains a highly undifferentiated hexaploid genome structure.</title>
        <authorList>
            <person name="Kagale S."/>
            <person name="Koh C."/>
            <person name="Nixon J."/>
            <person name="Bollina V."/>
            <person name="Clarke W.E."/>
            <person name="Tuteja R."/>
            <person name="Spillane C."/>
            <person name="Robinson S.J."/>
            <person name="Links M.G."/>
            <person name="Clarke C."/>
            <person name="Higgins E.E."/>
            <person name="Huebert T."/>
            <person name="Sharpe A.G."/>
            <person name="Parkin I.A."/>
        </authorList>
    </citation>
    <scope>NUCLEOTIDE SEQUENCE [LARGE SCALE GENOMIC DNA]</scope>
    <source>
        <strain evidence="5">cv. DH55</strain>
    </source>
</reference>
<comment type="catalytic activity">
    <reaction evidence="2">
        <text>L-threonyl-[protein] + ATP = O-phospho-L-threonyl-[protein] + ADP + H(+)</text>
        <dbReference type="Rhea" id="RHEA:46608"/>
        <dbReference type="Rhea" id="RHEA-COMP:11060"/>
        <dbReference type="Rhea" id="RHEA-COMP:11605"/>
        <dbReference type="ChEBI" id="CHEBI:15378"/>
        <dbReference type="ChEBI" id="CHEBI:30013"/>
        <dbReference type="ChEBI" id="CHEBI:30616"/>
        <dbReference type="ChEBI" id="CHEBI:61977"/>
        <dbReference type="ChEBI" id="CHEBI:456216"/>
        <dbReference type="EC" id="2.7.11.1"/>
    </reaction>
</comment>
<organism evidence="5 6">
    <name type="scientific">Camelina sativa</name>
    <name type="common">False flax</name>
    <name type="synonym">Myagrum sativum</name>
    <dbReference type="NCBI Taxonomy" id="90675"/>
    <lineage>
        <taxon>Eukaryota</taxon>
        <taxon>Viridiplantae</taxon>
        <taxon>Streptophyta</taxon>
        <taxon>Embryophyta</taxon>
        <taxon>Tracheophyta</taxon>
        <taxon>Spermatophyta</taxon>
        <taxon>Magnoliopsida</taxon>
        <taxon>eudicotyledons</taxon>
        <taxon>Gunneridae</taxon>
        <taxon>Pentapetalae</taxon>
        <taxon>rosids</taxon>
        <taxon>malvids</taxon>
        <taxon>Brassicales</taxon>
        <taxon>Brassicaceae</taxon>
        <taxon>Camelineae</taxon>
        <taxon>Camelina</taxon>
    </lineage>
</organism>
<dbReference type="SUPFAM" id="SSF56112">
    <property type="entry name" value="Protein kinase-like (PK-like)"/>
    <property type="match status" value="1"/>
</dbReference>
<keyword evidence="2" id="KW-0723">Serine/threonine-protein kinase</keyword>
<evidence type="ECO:0000259" key="4">
    <source>
        <dbReference type="PROSITE" id="PS50011"/>
    </source>
</evidence>
<comment type="subunit">
    <text evidence="2">Interacts with BRI1.</text>
</comment>
<comment type="catalytic activity">
    <reaction evidence="2">
        <text>L-seryl-[protein] + ATP = O-phospho-L-seryl-[protein] + ADP + H(+)</text>
        <dbReference type="Rhea" id="RHEA:17989"/>
        <dbReference type="Rhea" id="RHEA-COMP:9863"/>
        <dbReference type="Rhea" id="RHEA-COMP:11604"/>
        <dbReference type="ChEBI" id="CHEBI:15378"/>
        <dbReference type="ChEBI" id="CHEBI:29999"/>
        <dbReference type="ChEBI" id="CHEBI:30616"/>
        <dbReference type="ChEBI" id="CHEBI:83421"/>
        <dbReference type="ChEBI" id="CHEBI:456216"/>
        <dbReference type="EC" id="2.7.11.1"/>
    </reaction>
</comment>
<comment type="similarity">
    <text evidence="1 2">Belongs to the protein kinase superfamily. Ser/Thr protein kinase family.</text>
</comment>
<evidence type="ECO:0000256" key="3">
    <source>
        <dbReference type="SAM" id="MobiDB-lite"/>
    </source>
</evidence>
<keyword evidence="2" id="KW-0519">Myristate</keyword>
<dbReference type="PROSITE" id="PS50011">
    <property type="entry name" value="PROTEIN_KINASE_DOM"/>
    <property type="match status" value="1"/>
</dbReference>
<keyword evidence="2" id="KW-0808">Transferase</keyword>
<evidence type="ECO:0000256" key="2">
    <source>
        <dbReference type="RuleBase" id="RU369005"/>
    </source>
</evidence>
<evidence type="ECO:0000256" key="1">
    <source>
        <dbReference type="ARBA" id="ARBA00008684"/>
    </source>
</evidence>
<keyword evidence="2" id="KW-0418">Kinase</keyword>
<accession>A0ABM0WPJ3</accession>
<dbReference type="Gene3D" id="1.10.510.10">
    <property type="entry name" value="Transferase(Phosphotransferase) domain 1"/>
    <property type="match status" value="1"/>
</dbReference>
<dbReference type="Gene3D" id="3.30.200.20">
    <property type="entry name" value="Phosphorylase Kinase, domain 1"/>
    <property type="match status" value="2"/>
</dbReference>
<dbReference type="PANTHER" id="PTHR45863:SF10">
    <property type="entry name" value="SERINE_THREONINE-PROTEIN KINASE BSK-RELATED"/>
    <property type="match status" value="1"/>
</dbReference>
<dbReference type="InterPro" id="IPR001245">
    <property type="entry name" value="Ser-Thr/Tyr_kinase_cat_dom"/>
</dbReference>
<comment type="function">
    <text evidence="2">Serine/threonine kinase that acts as positive regulator of brassinosteroid (BR) signaling downstream of the receptor kinase BRI1.</text>
</comment>